<keyword evidence="1" id="KW-1133">Transmembrane helix</keyword>
<evidence type="ECO:0000256" key="1">
    <source>
        <dbReference type="SAM" id="Phobius"/>
    </source>
</evidence>
<dbReference type="STRING" id="298654.FraEuI1c_5870"/>
<keyword evidence="1" id="KW-0472">Membrane</keyword>
<feature type="transmembrane region" description="Helical" evidence="1">
    <location>
        <begin position="136"/>
        <end position="152"/>
    </location>
</feature>
<name>E3IYA9_PSEI1</name>
<reference evidence="2 3" key="1">
    <citation type="submission" date="2010-10" db="EMBL/GenBank/DDBJ databases">
        <title>Complete sequence of Frankia sp. EuI1c.</title>
        <authorList>
            <consortium name="US DOE Joint Genome Institute"/>
            <person name="Lucas S."/>
            <person name="Copeland A."/>
            <person name="Lapidus A."/>
            <person name="Cheng J.-F."/>
            <person name="Bruce D."/>
            <person name="Goodwin L."/>
            <person name="Pitluck S."/>
            <person name="Chertkov O."/>
            <person name="Detter J.C."/>
            <person name="Han C."/>
            <person name="Tapia R."/>
            <person name="Land M."/>
            <person name="Hauser L."/>
            <person name="Jeffries C."/>
            <person name="Kyrpides N."/>
            <person name="Ivanova N."/>
            <person name="Mikhailova N."/>
            <person name="Beauchemin N."/>
            <person name="Sen A."/>
            <person name="Sur S.A."/>
            <person name="Gtari M."/>
            <person name="Wall L."/>
            <person name="Tisa L."/>
            <person name="Woyke T."/>
        </authorList>
    </citation>
    <scope>NUCLEOTIDE SEQUENCE [LARGE SCALE GENOMIC DNA]</scope>
    <source>
        <strain evidence="3">DSM 45817 / CECT 9037 / EuI1c</strain>
    </source>
</reference>
<sequence>MPASAGPTGAVPTSAASVGPELPSWPIRSWSRRARLAGYLGVAAVAVAGSTMIYLVDPAQPGHYPPCPFKWATRGLDCPGCGSMRGLHQLLHGHLGAAANYNILLVVAAPCLVVGWFVAVLRLLGVGVRTPRMPSLLNRAIPIAVIAFWIIRNTPGPVGHWLHS</sequence>
<keyword evidence="3" id="KW-1185">Reference proteome</keyword>
<dbReference type="eggNOG" id="ENOG5032Y7G">
    <property type="taxonomic scope" value="Bacteria"/>
</dbReference>
<dbReference type="InterPro" id="IPR021215">
    <property type="entry name" value="DUF2752"/>
</dbReference>
<organism evidence="2 3">
    <name type="scientific">Pseudofrankia inefficax (strain DSM 45817 / CECT 9037 / DDB 130130 / EuI1c)</name>
    <name type="common">Frankia inefficax</name>
    <dbReference type="NCBI Taxonomy" id="298654"/>
    <lineage>
        <taxon>Bacteria</taxon>
        <taxon>Bacillati</taxon>
        <taxon>Actinomycetota</taxon>
        <taxon>Actinomycetes</taxon>
        <taxon>Frankiales</taxon>
        <taxon>Frankiaceae</taxon>
        <taxon>Pseudofrankia</taxon>
    </lineage>
</organism>
<dbReference type="Proteomes" id="UP000002484">
    <property type="component" value="Chromosome"/>
</dbReference>
<proteinExistence type="predicted"/>
<dbReference type="Pfam" id="PF10825">
    <property type="entry name" value="DUF2752"/>
    <property type="match status" value="1"/>
</dbReference>
<protein>
    <recommendedName>
        <fullName evidence="4">DUF2752 domain-containing protein</fullName>
    </recommendedName>
</protein>
<evidence type="ECO:0000313" key="3">
    <source>
        <dbReference type="Proteomes" id="UP000002484"/>
    </source>
</evidence>
<feature type="transmembrane region" description="Helical" evidence="1">
    <location>
        <begin position="36"/>
        <end position="56"/>
    </location>
</feature>
<dbReference type="KEGG" id="fri:FraEuI1c_5870"/>
<gene>
    <name evidence="2" type="ordered locus">FraEuI1c_5870</name>
</gene>
<feature type="transmembrane region" description="Helical" evidence="1">
    <location>
        <begin position="101"/>
        <end position="124"/>
    </location>
</feature>
<dbReference type="HOGENOM" id="CLU_098258_0_0_11"/>
<dbReference type="EMBL" id="CP002299">
    <property type="protein sequence ID" value="ADP83854.1"/>
    <property type="molecule type" value="Genomic_DNA"/>
</dbReference>
<evidence type="ECO:0000313" key="2">
    <source>
        <dbReference type="EMBL" id="ADP83854.1"/>
    </source>
</evidence>
<keyword evidence="1" id="KW-0812">Transmembrane</keyword>
<evidence type="ECO:0008006" key="4">
    <source>
        <dbReference type="Google" id="ProtNLM"/>
    </source>
</evidence>
<accession>E3IYA9</accession>
<dbReference type="AlphaFoldDB" id="E3IYA9"/>
<dbReference type="InParanoid" id="E3IYA9"/>
<dbReference type="OrthoDB" id="5966662at2"/>